<dbReference type="GO" id="GO:0005829">
    <property type="term" value="C:cytosol"/>
    <property type="evidence" value="ECO:0007669"/>
    <property type="project" value="TreeGrafter"/>
</dbReference>
<evidence type="ECO:0000256" key="1">
    <source>
        <dbReference type="ARBA" id="ARBA00006252"/>
    </source>
</evidence>
<evidence type="ECO:0000256" key="2">
    <source>
        <dbReference type="ARBA" id="ARBA00023002"/>
    </source>
</evidence>
<name>A0A1M5AYZ2_9BACT</name>
<dbReference type="RefSeq" id="WP_062180440.1">
    <property type="nucleotide sequence ID" value="NZ_BBXL01000010.1"/>
</dbReference>
<organism evidence="4 5">
    <name type="scientific">Dysgonomonas macrotermitis</name>
    <dbReference type="NCBI Taxonomy" id="1346286"/>
    <lineage>
        <taxon>Bacteria</taxon>
        <taxon>Pseudomonadati</taxon>
        <taxon>Bacteroidota</taxon>
        <taxon>Bacteroidia</taxon>
        <taxon>Bacteroidales</taxon>
        <taxon>Dysgonomonadaceae</taxon>
        <taxon>Dysgonomonas</taxon>
    </lineage>
</organism>
<dbReference type="GO" id="GO:0003955">
    <property type="term" value="F:NAD(P)H dehydrogenase (quinone) activity"/>
    <property type="evidence" value="ECO:0007669"/>
    <property type="project" value="TreeGrafter"/>
</dbReference>
<evidence type="ECO:0000313" key="4">
    <source>
        <dbReference type="EMBL" id="SHF35448.1"/>
    </source>
</evidence>
<dbReference type="EMBL" id="FQUC01000005">
    <property type="protein sequence ID" value="SHF35448.1"/>
    <property type="molecule type" value="Genomic_DNA"/>
</dbReference>
<protein>
    <submittedName>
        <fullName evidence="4">Putative NADPH-quinone reductase (Modulator of drug activity B)</fullName>
    </submittedName>
</protein>
<sequence length="202" mass="23431">MKTLIVFNHPYEGSFCNAILESVLAGLKKGGHETDVIHLDKDKFDPVMSKTDLAAFVKARSDVKDAMLMLSPQVLDYKKRLEDTDRLVFIFPIWWELMPALTKGFIDKLIFPGIAYQYDENGKMKFCLNKLKNVTVITTMNTPSFLYRTIFGNAIKKSLLRGTFWKLGFFKCKWISLNMVKGSSEKKRKDWLKKIEKRFVNL</sequence>
<dbReference type="STRING" id="1346286.SAMN05444362_105204"/>
<dbReference type="PANTHER" id="PTHR10204">
    <property type="entry name" value="NAD P H OXIDOREDUCTASE-RELATED"/>
    <property type="match status" value="1"/>
</dbReference>
<dbReference type="Pfam" id="PF02525">
    <property type="entry name" value="Flavodoxin_2"/>
    <property type="match status" value="1"/>
</dbReference>
<feature type="domain" description="Flavodoxin-like fold" evidence="3">
    <location>
        <begin position="1"/>
        <end position="197"/>
    </location>
</feature>
<accession>A0A1M5AYZ2</accession>
<comment type="similarity">
    <text evidence="1">Belongs to the NAD(P)H dehydrogenase (quinone) family.</text>
</comment>
<dbReference type="PANTHER" id="PTHR10204:SF34">
    <property type="entry name" value="NAD(P)H DEHYDROGENASE [QUINONE] 1 ISOFORM 1"/>
    <property type="match status" value="1"/>
</dbReference>
<gene>
    <name evidence="4" type="ORF">SAMN05444362_105204</name>
</gene>
<dbReference type="InterPro" id="IPR051545">
    <property type="entry name" value="NAD(P)H_dehydrogenase_qn"/>
</dbReference>
<dbReference type="AlphaFoldDB" id="A0A1M5AYZ2"/>
<keyword evidence="2" id="KW-0560">Oxidoreductase</keyword>
<dbReference type="InterPro" id="IPR029039">
    <property type="entry name" value="Flavoprotein-like_sf"/>
</dbReference>
<dbReference type="OrthoDB" id="652200at2"/>
<keyword evidence="5" id="KW-1185">Reference proteome</keyword>
<dbReference type="SUPFAM" id="SSF52218">
    <property type="entry name" value="Flavoproteins"/>
    <property type="match status" value="1"/>
</dbReference>
<evidence type="ECO:0000259" key="3">
    <source>
        <dbReference type="Pfam" id="PF02525"/>
    </source>
</evidence>
<evidence type="ECO:0000313" key="5">
    <source>
        <dbReference type="Proteomes" id="UP000184480"/>
    </source>
</evidence>
<dbReference type="InterPro" id="IPR003680">
    <property type="entry name" value="Flavodoxin_fold"/>
</dbReference>
<proteinExistence type="inferred from homology"/>
<dbReference type="Gene3D" id="3.40.50.360">
    <property type="match status" value="1"/>
</dbReference>
<reference evidence="5" key="1">
    <citation type="submission" date="2016-11" db="EMBL/GenBank/DDBJ databases">
        <authorList>
            <person name="Varghese N."/>
            <person name="Submissions S."/>
        </authorList>
    </citation>
    <scope>NUCLEOTIDE SEQUENCE [LARGE SCALE GENOMIC DNA]</scope>
    <source>
        <strain evidence="5">DSM 27370</strain>
    </source>
</reference>
<dbReference type="Proteomes" id="UP000184480">
    <property type="component" value="Unassembled WGS sequence"/>
</dbReference>